<dbReference type="Proteomes" id="UP001519460">
    <property type="component" value="Unassembled WGS sequence"/>
</dbReference>
<organism evidence="1 2">
    <name type="scientific">Batillaria attramentaria</name>
    <dbReference type="NCBI Taxonomy" id="370345"/>
    <lineage>
        <taxon>Eukaryota</taxon>
        <taxon>Metazoa</taxon>
        <taxon>Spiralia</taxon>
        <taxon>Lophotrochozoa</taxon>
        <taxon>Mollusca</taxon>
        <taxon>Gastropoda</taxon>
        <taxon>Caenogastropoda</taxon>
        <taxon>Sorbeoconcha</taxon>
        <taxon>Cerithioidea</taxon>
        <taxon>Batillariidae</taxon>
        <taxon>Batillaria</taxon>
    </lineage>
</organism>
<dbReference type="AlphaFoldDB" id="A0ABD0LPI0"/>
<comment type="caution">
    <text evidence="1">The sequence shown here is derived from an EMBL/GenBank/DDBJ whole genome shotgun (WGS) entry which is preliminary data.</text>
</comment>
<sequence>MQAMQGQRPEDTHNNGDGCCSLAAEVLDKRQTSQSKLDFNFADSGNSFLVEVMINLLGICLVTITCCGKHVQWVGKRNYEHDVEHISSDLCVFSINTVMQLHSLEITNCIGMQDAVLFLLP</sequence>
<name>A0ABD0LPI0_9CAEN</name>
<reference evidence="1 2" key="1">
    <citation type="journal article" date="2023" name="Sci. Data">
        <title>Genome assembly of the Korean intertidal mud-creeper Batillaria attramentaria.</title>
        <authorList>
            <person name="Patra A.K."/>
            <person name="Ho P.T."/>
            <person name="Jun S."/>
            <person name="Lee S.J."/>
            <person name="Kim Y."/>
            <person name="Won Y.J."/>
        </authorList>
    </citation>
    <scope>NUCLEOTIDE SEQUENCE [LARGE SCALE GENOMIC DNA]</scope>
    <source>
        <strain evidence="1">Wonlab-2016</strain>
    </source>
</reference>
<evidence type="ECO:0000313" key="1">
    <source>
        <dbReference type="EMBL" id="KAK7501120.1"/>
    </source>
</evidence>
<proteinExistence type="predicted"/>
<dbReference type="EMBL" id="JACVVK020000033">
    <property type="protein sequence ID" value="KAK7501120.1"/>
    <property type="molecule type" value="Genomic_DNA"/>
</dbReference>
<gene>
    <name evidence="1" type="ORF">BaRGS_00007605</name>
</gene>
<protein>
    <submittedName>
        <fullName evidence="1">Uncharacterized protein</fullName>
    </submittedName>
</protein>
<evidence type="ECO:0000313" key="2">
    <source>
        <dbReference type="Proteomes" id="UP001519460"/>
    </source>
</evidence>
<keyword evidence="2" id="KW-1185">Reference proteome</keyword>
<accession>A0ABD0LPI0</accession>